<comment type="function">
    <text evidence="8">Component of the Mediator complex, a coactivator involved in the regulated transcription of nearly all RNA polymerase II-dependent genes. Mediator functions as a bridge to convey information from gene-specific regulatory proteins to the basal RNA polymerase II transcription machinery. Mediator is recruited to promoters by direct interactions with regulatory proteins and serves as a scaffold for the assembly of a functional preinitiation complex with RNA polymerase II and the general transcription factors.</text>
</comment>
<dbReference type="Gene3D" id="6.10.280.10">
    <property type="entry name" value="Mediator complex, subunit Med21"/>
    <property type="match status" value="1"/>
</dbReference>
<dbReference type="EMBL" id="ML003027">
    <property type="protein sequence ID" value="RKP34910.1"/>
    <property type="molecule type" value="Genomic_DNA"/>
</dbReference>
<dbReference type="GO" id="GO:0003712">
    <property type="term" value="F:transcription coregulator activity"/>
    <property type="evidence" value="ECO:0007669"/>
    <property type="project" value="TreeGrafter"/>
</dbReference>
<dbReference type="InterPro" id="IPR037212">
    <property type="entry name" value="Med7/Med21-like"/>
</dbReference>
<reference evidence="10" key="1">
    <citation type="journal article" date="2018" name="Nat. Microbiol.">
        <title>Leveraging single-cell genomics to expand the fungal tree of life.</title>
        <authorList>
            <person name="Ahrendt S.R."/>
            <person name="Quandt C.A."/>
            <person name="Ciobanu D."/>
            <person name="Clum A."/>
            <person name="Salamov A."/>
            <person name="Andreopoulos B."/>
            <person name="Cheng J.F."/>
            <person name="Woyke T."/>
            <person name="Pelin A."/>
            <person name="Henrissat B."/>
            <person name="Reynolds N.K."/>
            <person name="Benny G.L."/>
            <person name="Smith M.E."/>
            <person name="James T.Y."/>
            <person name="Grigoriev I.V."/>
        </authorList>
    </citation>
    <scope>NUCLEOTIDE SEQUENCE [LARGE SCALE GENOMIC DNA]</scope>
    <source>
        <strain evidence="10">RSA 468</strain>
    </source>
</reference>
<gene>
    <name evidence="9" type="ORF">BJ085DRAFT_10162</name>
</gene>
<dbReference type="GO" id="GO:0006357">
    <property type="term" value="P:regulation of transcription by RNA polymerase II"/>
    <property type="evidence" value="ECO:0007669"/>
    <property type="project" value="TreeGrafter"/>
</dbReference>
<dbReference type="PANTHER" id="PTHR13381:SF0">
    <property type="entry name" value="MEDIATOR OF RNA POLYMERASE II TRANSCRIPTION SUBUNIT 21"/>
    <property type="match status" value="1"/>
</dbReference>
<keyword evidence="7 8" id="KW-0539">Nucleus</keyword>
<comment type="subunit">
    <text evidence="8">Component of the Mediator complex.</text>
</comment>
<evidence type="ECO:0000313" key="10">
    <source>
        <dbReference type="Proteomes" id="UP000268162"/>
    </source>
</evidence>
<evidence type="ECO:0000256" key="2">
    <source>
        <dbReference type="ARBA" id="ARBA00005770"/>
    </source>
</evidence>
<accession>A0A4P9ZR54</accession>
<evidence type="ECO:0000256" key="7">
    <source>
        <dbReference type="ARBA" id="ARBA00023242"/>
    </source>
</evidence>
<protein>
    <recommendedName>
        <fullName evidence="3 8">Mediator of RNA polymerase II transcription subunit 21</fullName>
    </recommendedName>
</protein>
<feature type="non-terminal residue" evidence="9">
    <location>
        <position position="101"/>
    </location>
</feature>
<keyword evidence="4 8" id="KW-0805">Transcription regulation</keyword>
<evidence type="ECO:0000256" key="6">
    <source>
        <dbReference type="ARBA" id="ARBA00023163"/>
    </source>
</evidence>
<dbReference type="InterPro" id="IPR021384">
    <property type="entry name" value="Mediator_Med21"/>
</dbReference>
<proteinExistence type="inferred from homology"/>
<dbReference type="GO" id="GO:0016592">
    <property type="term" value="C:mediator complex"/>
    <property type="evidence" value="ECO:0007669"/>
    <property type="project" value="UniProtKB-UniRule"/>
</dbReference>
<comment type="similarity">
    <text evidence="2 8">Belongs to the Mediator complex subunit 21 family.</text>
</comment>
<evidence type="ECO:0000256" key="5">
    <source>
        <dbReference type="ARBA" id="ARBA00023159"/>
    </source>
</evidence>
<evidence type="ECO:0000313" key="9">
    <source>
        <dbReference type="EMBL" id="RKP34910.1"/>
    </source>
</evidence>
<evidence type="ECO:0000256" key="8">
    <source>
        <dbReference type="RuleBase" id="RU366036"/>
    </source>
</evidence>
<evidence type="ECO:0000256" key="3">
    <source>
        <dbReference type="ARBA" id="ARBA00019691"/>
    </source>
</evidence>
<evidence type="ECO:0000256" key="1">
    <source>
        <dbReference type="ARBA" id="ARBA00004123"/>
    </source>
</evidence>
<comment type="subcellular location">
    <subcellularLocation>
        <location evidence="1 8">Nucleus</location>
    </subcellularLocation>
</comment>
<keyword evidence="10" id="KW-1185">Reference proteome</keyword>
<sequence length="101" mass="11274">EYSLMDRVTQLQDSIDQMSQMFVSGLDYLHTRAPLVAVTTTTSGPVAPIPVTKSNERAERPADMETFMREFATDLCQQNRTIDTLIGALPPQELSDGEQVR</sequence>
<dbReference type="STRING" id="215637.A0A4P9ZR54"/>
<dbReference type="AlphaFoldDB" id="A0A4P9ZR54"/>
<dbReference type="Proteomes" id="UP000268162">
    <property type="component" value="Unassembled WGS sequence"/>
</dbReference>
<organism evidence="9 10">
    <name type="scientific">Dimargaris cristalligena</name>
    <dbReference type="NCBI Taxonomy" id="215637"/>
    <lineage>
        <taxon>Eukaryota</taxon>
        <taxon>Fungi</taxon>
        <taxon>Fungi incertae sedis</taxon>
        <taxon>Zoopagomycota</taxon>
        <taxon>Kickxellomycotina</taxon>
        <taxon>Dimargaritomycetes</taxon>
        <taxon>Dimargaritales</taxon>
        <taxon>Dimargaritaceae</taxon>
        <taxon>Dimargaris</taxon>
    </lineage>
</organism>
<name>A0A4P9ZR54_9FUNG</name>
<dbReference type="PANTHER" id="PTHR13381">
    <property type="entry name" value="RNA POLYMERASE II HOLOENZYME COMPONENT SRB7"/>
    <property type="match status" value="1"/>
</dbReference>
<evidence type="ECO:0000256" key="4">
    <source>
        <dbReference type="ARBA" id="ARBA00023015"/>
    </source>
</evidence>
<keyword evidence="6 8" id="KW-0804">Transcription</keyword>
<dbReference type="Pfam" id="PF11221">
    <property type="entry name" value="Med21"/>
    <property type="match status" value="1"/>
</dbReference>
<keyword evidence="5 8" id="KW-0010">Activator</keyword>
<feature type="non-terminal residue" evidence="9">
    <location>
        <position position="1"/>
    </location>
</feature>
<dbReference type="SUPFAM" id="SSF140718">
    <property type="entry name" value="Mediator hinge subcomplex-like"/>
    <property type="match status" value="1"/>
</dbReference>